<evidence type="ECO:0000313" key="3">
    <source>
        <dbReference type="Proteomes" id="UP000006727"/>
    </source>
</evidence>
<protein>
    <submittedName>
        <fullName evidence="1 2">Uncharacterized protein</fullName>
    </submittedName>
</protein>
<dbReference type="EnsemblPlants" id="Pp3c7_23070V3.1">
    <property type="protein sequence ID" value="Pp3c7_23070V3.1"/>
    <property type="gene ID" value="Pp3c7_23070"/>
</dbReference>
<reference evidence="1 3" key="1">
    <citation type="journal article" date="2008" name="Science">
        <title>The Physcomitrella genome reveals evolutionary insights into the conquest of land by plants.</title>
        <authorList>
            <person name="Rensing S."/>
            <person name="Lang D."/>
            <person name="Zimmer A."/>
            <person name="Terry A."/>
            <person name="Salamov A."/>
            <person name="Shapiro H."/>
            <person name="Nishiyama T."/>
            <person name="Perroud P.-F."/>
            <person name="Lindquist E."/>
            <person name="Kamisugi Y."/>
            <person name="Tanahashi T."/>
            <person name="Sakakibara K."/>
            <person name="Fujita T."/>
            <person name="Oishi K."/>
            <person name="Shin-I T."/>
            <person name="Kuroki Y."/>
            <person name="Toyoda A."/>
            <person name="Suzuki Y."/>
            <person name="Hashimoto A."/>
            <person name="Yamaguchi K."/>
            <person name="Sugano A."/>
            <person name="Kohara Y."/>
            <person name="Fujiyama A."/>
            <person name="Anterola A."/>
            <person name="Aoki S."/>
            <person name="Ashton N."/>
            <person name="Barbazuk W.B."/>
            <person name="Barker E."/>
            <person name="Bennetzen J."/>
            <person name="Bezanilla M."/>
            <person name="Blankenship R."/>
            <person name="Cho S.H."/>
            <person name="Dutcher S."/>
            <person name="Estelle M."/>
            <person name="Fawcett J.A."/>
            <person name="Gundlach H."/>
            <person name="Hanada K."/>
            <person name="Heyl A."/>
            <person name="Hicks K.A."/>
            <person name="Hugh J."/>
            <person name="Lohr M."/>
            <person name="Mayer K."/>
            <person name="Melkozernov A."/>
            <person name="Murata T."/>
            <person name="Nelson D."/>
            <person name="Pils B."/>
            <person name="Prigge M."/>
            <person name="Reiss B."/>
            <person name="Renner T."/>
            <person name="Rombauts S."/>
            <person name="Rushton P."/>
            <person name="Sanderfoot A."/>
            <person name="Schween G."/>
            <person name="Shiu S.-H."/>
            <person name="Stueber K."/>
            <person name="Theodoulou F.L."/>
            <person name="Tu H."/>
            <person name="Van de Peer Y."/>
            <person name="Verrier P.J."/>
            <person name="Waters E."/>
            <person name="Wood A."/>
            <person name="Yang L."/>
            <person name="Cove D."/>
            <person name="Cuming A."/>
            <person name="Hasebe M."/>
            <person name="Lucas S."/>
            <person name="Mishler D.B."/>
            <person name="Reski R."/>
            <person name="Grigoriev I."/>
            <person name="Quatrano R.S."/>
            <person name="Boore J.L."/>
        </authorList>
    </citation>
    <scope>NUCLEOTIDE SEQUENCE [LARGE SCALE GENOMIC DNA]</scope>
    <source>
        <strain evidence="2 3">cv. Gransden 2004</strain>
    </source>
</reference>
<accession>A0A2K1KCN8</accession>
<proteinExistence type="predicted"/>
<evidence type="ECO:0000313" key="2">
    <source>
        <dbReference type="EnsemblPlants" id="Pp3c7_23070V3.1"/>
    </source>
</evidence>
<dbReference type="PaxDb" id="3218-PP1S2_116V6.1"/>
<reference evidence="2" key="3">
    <citation type="submission" date="2020-12" db="UniProtKB">
        <authorList>
            <consortium name="EnsemblPlants"/>
        </authorList>
    </citation>
    <scope>IDENTIFICATION</scope>
</reference>
<dbReference type="Gramene" id="Pp3c7_23070V3.1">
    <property type="protein sequence ID" value="Pp3c7_23070V3.1"/>
    <property type="gene ID" value="Pp3c7_23070"/>
</dbReference>
<organism evidence="1">
    <name type="scientific">Physcomitrium patens</name>
    <name type="common">Spreading-leaved earth moss</name>
    <name type="synonym">Physcomitrella patens</name>
    <dbReference type="NCBI Taxonomy" id="3218"/>
    <lineage>
        <taxon>Eukaryota</taxon>
        <taxon>Viridiplantae</taxon>
        <taxon>Streptophyta</taxon>
        <taxon>Embryophyta</taxon>
        <taxon>Bryophyta</taxon>
        <taxon>Bryophytina</taxon>
        <taxon>Bryopsida</taxon>
        <taxon>Funariidae</taxon>
        <taxon>Funariales</taxon>
        <taxon>Funariaceae</taxon>
        <taxon>Physcomitrium</taxon>
    </lineage>
</organism>
<name>A0A2K1KCN8_PHYPA</name>
<dbReference type="EMBL" id="ABEU02000007">
    <property type="protein sequence ID" value="PNR51542.1"/>
    <property type="molecule type" value="Genomic_DNA"/>
</dbReference>
<dbReference type="PANTHER" id="PTHR33874">
    <property type="entry name" value="RING FINGER PROTEIN"/>
    <property type="match status" value="1"/>
</dbReference>
<dbReference type="Proteomes" id="UP000006727">
    <property type="component" value="Chromosome 7"/>
</dbReference>
<dbReference type="GeneID" id="112284755"/>
<dbReference type="AlphaFoldDB" id="A0A2K1KCN8"/>
<evidence type="ECO:0000313" key="1">
    <source>
        <dbReference type="EMBL" id="PNR51542.1"/>
    </source>
</evidence>
<gene>
    <name evidence="2" type="primary">LOC112284755</name>
    <name evidence="1" type="ORF">PHYPA_010729</name>
</gene>
<sequence>MEVNDVSGAIVEAAWAALNTHQQETELKDLLAAEMLDNDKLRKRLGIYKKVIENLELTEAAAAEANIDNLGSNSARMASYQEQHTPDICDELQDKLSSPGFLHQLMHKEGGKPLYPSATTVGEEEGAWLFESDDTISPKEERDELGTNEGYVIITQQDIVDGVACFVARSITSLPQSKNMNPEELQQAIILAFSELRKNGKLRSLWNCAHLLYAATSWGSTALVLCKNPVIKRAAWMAVYTSCSIILGLFS</sequence>
<keyword evidence="3" id="KW-1185">Reference proteome</keyword>
<reference evidence="1 3" key="2">
    <citation type="journal article" date="2018" name="Plant J.">
        <title>The Physcomitrella patens chromosome-scale assembly reveals moss genome structure and evolution.</title>
        <authorList>
            <person name="Lang D."/>
            <person name="Ullrich K.K."/>
            <person name="Murat F."/>
            <person name="Fuchs J."/>
            <person name="Jenkins J."/>
            <person name="Haas F.B."/>
            <person name="Piednoel M."/>
            <person name="Gundlach H."/>
            <person name="Van Bel M."/>
            <person name="Meyberg R."/>
            <person name="Vives C."/>
            <person name="Morata J."/>
            <person name="Symeonidi A."/>
            <person name="Hiss M."/>
            <person name="Muchero W."/>
            <person name="Kamisugi Y."/>
            <person name="Saleh O."/>
            <person name="Blanc G."/>
            <person name="Decker E.L."/>
            <person name="van Gessel N."/>
            <person name="Grimwood J."/>
            <person name="Hayes R.D."/>
            <person name="Graham S.W."/>
            <person name="Gunter L.E."/>
            <person name="McDaniel S.F."/>
            <person name="Hoernstein S.N.W."/>
            <person name="Larsson A."/>
            <person name="Li F.W."/>
            <person name="Perroud P.F."/>
            <person name="Phillips J."/>
            <person name="Ranjan P."/>
            <person name="Rokshar D.S."/>
            <person name="Rothfels C.J."/>
            <person name="Schneider L."/>
            <person name="Shu S."/>
            <person name="Stevenson D.W."/>
            <person name="Thummler F."/>
            <person name="Tillich M."/>
            <person name="Villarreal Aguilar J.C."/>
            <person name="Widiez T."/>
            <person name="Wong G.K."/>
            <person name="Wymore A."/>
            <person name="Zhang Y."/>
            <person name="Zimmer A.D."/>
            <person name="Quatrano R.S."/>
            <person name="Mayer K.F.X."/>
            <person name="Goodstein D."/>
            <person name="Casacuberta J.M."/>
            <person name="Vandepoele K."/>
            <person name="Reski R."/>
            <person name="Cuming A.C."/>
            <person name="Tuskan G.A."/>
            <person name="Maumus F."/>
            <person name="Salse J."/>
            <person name="Schmutz J."/>
            <person name="Rensing S.A."/>
        </authorList>
    </citation>
    <scope>NUCLEOTIDE SEQUENCE [LARGE SCALE GENOMIC DNA]</scope>
    <source>
        <strain evidence="2 3">cv. Gransden 2004</strain>
    </source>
</reference>
<dbReference type="RefSeq" id="XP_024380698.1">
    <property type="nucleotide sequence ID" value="XM_024524930.2"/>
</dbReference>
<dbReference type="PANTHER" id="PTHR33874:SF4">
    <property type="entry name" value="EXPRESSED PROTEIN"/>
    <property type="match status" value="1"/>
</dbReference>